<gene>
    <name evidence="2" type="ORF">JMJ54_08985</name>
</gene>
<accession>A0ABS2BK25</accession>
<dbReference type="InterPro" id="IPR021457">
    <property type="entry name" value="DUF3108"/>
</dbReference>
<evidence type="ECO:0000313" key="2">
    <source>
        <dbReference type="EMBL" id="MBM3115965.1"/>
    </source>
</evidence>
<dbReference type="Pfam" id="PF11306">
    <property type="entry name" value="DUF3108"/>
    <property type="match status" value="1"/>
</dbReference>
<name>A0ABS2BK25_9NEIS</name>
<dbReference type="EMBL" id="JAESND010000003">
    <property type="protein sequence ID" value="MBM3115965.1"/>
    <property type="molecule type" value="Genomic_DNA"/>
</dbReference>
<feature type="compositionally biased region" description="Pro residues" evidence="1">
    <location>
        <begin position="88"/>
        <end position="102"/>
    </location>
</feature>
<reference evidence="2 3" key="1">
    <citation type="submission" date="2021-01" db="EMBL/GenBank/DDBJ databases">
        <title>Draft Genome Sequence and Polyhydroxyalkanoate Biosynthetic Potential of Jeongeupia naejangsanensis Type Strain DSM 24253.</title>
        <authorList>
            <person name="Turrini P."/>
            <person name="Artuso I."/>
            <person name="Lugli G.A."/>
            <person name="Frangipani E."/>
            <person name="Ventura M."/>
            <person name="Visca P."/>
        </authorList>
    </citation>
    <scope>NUCLEOTIDE SEQUENCE [LARGE SCALE GENOMIC DNA]</scope>
    <source>
        <strain evidence="2 3">DSM 24253</strain>
    </source>
</reference>
<keyword evidence="3" id="KW-1185">Reference proteome</keyword>
<feature type="region of interest" description="Disordered" evidence="1">
    <location>
        <begin position="88"/>
        <end position="108"/>
    </location>
</feature>
<evidence type="ECO:0000256" key="1">
    <source>
        <dbReference type="SAM" id="MobiDB-lite"/>
    </source>
</evidence>
<dbReference type="RefSeq" id="WP_203537947.1">
    <property type="nucleotide sequence ID" value="NZ_JAESND010000003.1"/>
</dbReference>
<organism evidence="2 3">
    <name type="scientific">Jeongeupia naejangsanensis</name>
    <dbReference type="NCBI Taxonomy" id="613195"/>
    <lineage>
        <taxon>Bacteria</taxon>
        <taxon>Pseudomonadati</taxon>
        <taxon>Pseudomonadota</taxon>
        <taxon>Betaproteobacteria</taxon>
        <taxon>Neisseriales</taxon>
        <taxon>Chitinibacteraceae</taxon>
        <taxon>Jeongeupia</taxon>
    </lineage>
</organism>
<comment type="caution">
    <text evidence="2">The sequence shown here is derived from an EMBL/GenBank/DDBJ whole genome shotgun (WGS) entry which is preliminary data.</text>
</comment>
<protein>
    <submittedName>
        <fullName evidence="2">DUF3108 domain-containing protein</fullName>
    </submittedName>
</protein>
<evidence type="ECO:0000313" key="3">
    <source>
        <dbReference type="Proteomes" id="UP000809431"/>
    </source>
</evidence>
<sequence length="398" mass="42704">MTPRFGRRLLGFALALSLLLHLSGLFGELALAWWARPSADATPLRKATQKLAAQELDDETTRPAGLAGVKPADKQVVYLRPLAELMPPKPVAPPPAATPKPASRPKPRPVKVVASAPVATPAVAGAAVGSAVATAAASMPASAPALAAASKPAAAVSTEATRTVHASAPAGLGKQAKAFPKKVEITYVYGVFPVRMTWRVDQGDYRLKLAGSLFGRTRLIESVGTVGKDGVVPQRFSDYKDDKLLNEATFDWDAKTVTLNDKGNLKTADISPGDQDLFSAAFQFALQGAKMKNFTFAMVSGRKLYPEVAFEIRGETTLRLGDQHVDVILLHGEFEDRIFDFWLAPQWNNMPVRIQLTLGKDSSSFDILANAITINGEQVLKPLSSTNGTVDRNNPQLR</sequence>
<dbReference type="Proteomes" id="UP000809431">
    <property type="component" value="Unassembled WGS sequence"/>
</dbReference>
<proteinExistence type="predicted"/>